<evidence type="ECO:0000256" key="1">
    <source>
        <dbReference type="SAM" id="Coils"/>
    </source>
</evidence>
<evidence type="ECO:0000313" key="3">
    <source>
        <dbReference type="Proteomes" id="UP001596160"/>
    </source>
</evidence>
<evidence type="ECO:0000313" key="2">
    <source>
        <dbReference type="EMBL" id="MFC5155934.1"/>
    </source>
</evidence>
<organism evidence="2 3">
    <name type="scientific">Streptomyces amakusaensis</name>
    <dbReference type="NCBI Taxonomy" id="67271"/>
    <lineage>
        <taxon>Bacteria</taxon>
        <taxon>Bacillati</taxon>
        <taxon>Actinomycetota</taxon>
        <taxon>Actinomycetes</taxon>
        <taxon>Kitasatosporales</taxon>
        <taxon>Streptomycetaceae</taxon>
        <taxon>Streptomyces</taxon>
    </lineage>
</organism>
<gene>
    <name evidence="2" type="ORF">ACFPRH_29905</name>
</gene>
<name>A0ABW0ATX3_9ACTN</name>
<keyword evidence="1" id="KW-0175">Coiled coil</keyword>
<feature type="coiled-coil region" evidence="1">
    <location>
        <begin position="185"/>
        <end position="213"/>
    </location>
</feature>
<keyword evidence="3" id="KW-1185">Reference proteome</keyword>
<dbReference type="RefSeq" id="WP_344484445.1">
    <property type="nucleotide sequence ID" value="NZ_BAAASB010000024.1"/>
</dbReference>
<reference evidence="3" key="1">
    <citation type="journal article" date="2019" name="Int. J. Syst. Evol. Microbiol.">
        <title>The Global Catalogue of Microorganisms (GCM) 10K type strain sequencing project: providing services to taxonomists for standard genome sequencing and annotation.</title>
        <authorList>
            <consortium name="The Broad Institute Genomics Platform"/>
            <consortium name="The Broad Institute Genome Sequencing Center for Infectious Disease"/>
            <person name="Wu L."/>
            <person name="Ma J."/>
        </authorList>
    </citation>
    <scope>NUCLEOTIDE SEQUENCE [LARGE SCALE GENOMIC DNA]</scope>
    <source>
        <strain evidence="3">PCU 266</strain>
    </source>
</reference>
<sequence>MDAMRTLFKGEFSVACGQMYIDSRTSPDDSDTGLHECFMGQRAGLCGAAVPGYLFLLTGMHTGSVPLTVELHETEPPLDFDGSQDVVETPFQAASDGTLLIEWGGVGRSLGLRPGPYRVRYHCRGMDRANGVVRDEDEPVLDEYLLQFWPCPPERDRIVKRTSESAAYWHEFAGELPPPPTPEELAETERLAREKEEREARELRERLEEEKWGGRLPSDRLRTVAGNVSAMVDLDVALLHAIDEAGPDIQRAIARRTAHRSCDVAGLSDVDWIARGLTELDQGVSFSPPLDDRDQTWNLLLSDPRVPSTTVTLPDGTPNASQQAMALPALTRAVRSPISAGTAVPTAWKPQPKNCAAR</sequence>
<accession>A0ABW0ATX3</accession>
<dbReference type="EMBL" id="JBHSKP010000027">
    <property type="protein sequence ID" value="MFC5155934.1"/>
    <property type="molecule type" value="Genomic_DNA"/>
</dbReference>
<comment type="caution">
    <text evidence="2">The sequence shown here is derived from an EMBL/GenBank/DDBJ whole genome shotgun (WGS) entry which is preliminary data.</text>
</comment>
<protein>
    <submittedName>
        <fullName evidence="2">Uncharacterized protein</fullName>
    </submittedName>
</protein>
<proteinExistence type="predicted"/>
<dbReference type="Proteomes" id="UP001596160">
    <property type="component" value="Unassembled WGS sequence"/>
</dbReference>